<proteinExistence type="inferred from homology"/>
<feature type="region of interest" description="Disordered" evidence="10">
    <location>
        <begin position="169"/>
        <end position="221"/>
    </location>
</feature>
<feature type="region of interest" description="Disordered" evidence="10">
    <location>
        <begin position="239"/>
        <end position="307"/>
    </location>
</feature>
<name>A0ABV8EA21_9HYPH</name>
<keyword evidence="6 9" id="KW-1133">Transmembrane helix</keyword>
<keyword evidence="5 9" id="KW-0653">Protein transport</keyword>
<evidence type="ECO:0000256" key="4">
    <source>
        <dbReference type="ARBA" id="ARBA00022692"/>
    </source>
</evidence>
<keyword evidence="3 9" id="KW-1003">Cell membrane</keyword>
<keyword evidence="7 9" id="KW-0811">Translocation</keyword>
<gene>
    <name evidence="9 11" type="primary">tatB</name>
    <name evidence="11" type="ORF">ACFOVS_14360</name>
</gene>
<evidence type="ECO:0000256" key="6">
    <source>
        <dbReference type="ARBA" id="ARBA00022989"/>
    </source>
</evidence>
<comment type="caution">
    <text evidence="11">The sequence shown here is derived from an EMBL/GenBank/DDBJ whole genome shotgun (WGS) entry which is preliminary data.</text>
</comment>
<comment type="similarity">
    <text evidence="9">Belongs to the TatB family.</text>
</comment>
<evidence type="ECO:0000256" key="5">
    <source>
        <dbReference type="ARBA" id="ARBA00022927"/>
    </source>
</evidence>
<sequence>MLDIGWTELLVIAVVLIVVVGPKDLPPMLRAFGKMTSNLRKMAGDFRTQFDEALREADMDGVRQTIDDAKRFHPANAIREAINPLREMGNEIRNDLQKATEFPGTTTADAAVEGSTTTSVDDLIPAPAFSLPETPPLTPSAAPVASAQAPPTVVTSQPSSVGAAAAASTPSAMSSSGTANPPVVSATGLTKAPVETSSTSSVPAPDAAKTPRSRKPATPKLVAPAVPAVVSGAGADKVAVKRTRTRKPAADVAEVSSATPGTTRRSASKKTETVDFAKTTSAEVTSDVQTAAPRARKKKTPAPKDQE</sequence>
<comment type="subcellular location">
    <subcellularLocation>
        <location evidence="9">Cell membrane</location>
        <topology evidence="9">Single-pass membrane protein</topology>
    </subcellularLocation>
    <subcellularLocation>
        <location evidence="1">Membrane</location>
        <topology evidence="1">Single-pass membrane protein</topology>
    </subcellularLocation>
</comment>
<dbReference type="InterPro" id="IPR003369">
    <property type="entry name" value="TatA/B/E"/>
</dbReference>
<evidence type="ECO:0000256" key="10">
    <source>
        <dbReference type="SAM" id="MobiDB-lite"/>
    </source>
</evidence>
<feature type="compositionally biased region" description="Polar residues" evidence="10">
    <location>
        <begin position="278"/>
        <end position="289"/>
    </location>
</feature>
<keyword evidence="4 9" id="KW-0812">Transmembrane</keyword>
<keyword evidence="2 9" id="KW-0813">Transport</keyword>
<protein>
    <recommendedName>
        <fullName evidence="9">Sec-independent protein translocase protein TatB</fullName>
    </recommendedName>
</protein>
<dbReference type="InterPro" id="IPR018448">
    <property type="entry name" value="TatB"/>
</dbReference>
<dbReference type="EMBL" id="JBHSBD010000060">
    <property type="protein sequence ID" value="MFC3969296.1"/>
    <property type="molecule type" value="Genomic_DNA"/>
</dbReference>
<feature type="compositionally biased region" description="Low complexity" evidence="10">
    <location>
        <begin position="169"/>
        <end position="179"/>
    </location>
</feature>
<dbReference type="Pfam" id="PF02416">
    <property type="entry name" value="TatA_B_E"/>
    <property type="match status" value="1"/>
</dbReference>
<keyword evidence="12" id="KW-1185">Reference proteome</keyword>
<evidence type="ECO:0000256" key="2">
    <source>
        <dbReference type="ARBA" id="ARBA00022448"/>
    </source>
</evidence>
<keyword evidence="8 9" id="KW-0472">Membrane</keyword>
<dbReference type="PRINTS" id="PR01506">
    <property type="entry name" value="TATBPROTEIN"/>
</dbReference>
<feature type="region of interest" description="Disordered" evidence="10">
    <location>
        <begin position="114"/>
        <end position="157"/>
    </location>
</feature>
<organism evidence="11 12">
    <name type="scientific">Rhizobium lemnae</name>
    <dbReference type="NCBI Taxonomy" id="1214924"/>
    <lineage>
        <taxon>Bacteria</taxon>
        <taxon>Pseudomonadati</taxon>
        <taxon>Pseudomonadota</taxon>
        <taxon>Alphaproteobacteria</taxon>
        <taxon>Hyphomicrobiales</taxon>
        <taxon>Rhizobiaceae</taxon>
        <taxon>Rhizobium/Agrobacterium group</taxon>
        <taxon>Rhizobium</taxon>
    </lineage>
</organism>
<evidence type="ECO:0000313" key="11">
    <source>
        <dbReference type="EMBL" id="MFC3969296.1"/>
    </source>
</evidence>
<dbReference type="Proteomes" id="UP001595697">
    <property type="component" value="Unassembled WGS sequence"/>
</dbReference>
<evidence type="ECO:0000256" key="3">
    <source>
        <dbReference type="ARBA" id="ARBA00022475"/>
    </source>
</evidence>
<evidence type="ECO:0000313" key="12">
    <source>
        <dbReference type="Proteomes" id="UP001595697"/>
    </source>
</evidence>
<reference evidence="12" key="1">
    <citation type="journal article" date="2019" name="Int. J. Syst. Evol. Microbiol.">
        <title>The Global Catalogue of Microorganisms (GCM) 10K type strain sequencing project: providing services to taxonomists for standard genome sequencing and annotation.</title>
        <authorList>
            <consortium name="The Broad Institute Genomics Platform"/>
            <consortium name="The Broad Institute Genome Sequencing Center for Infectious Disease"/>
            <person name="Wu L."/>
            <person name="Ma J."/>
        </authorList>
    </citation>
    <scope>NUCLEOTIDE SEQUENCE [LARGE SCALE GENOMIC DNA]</scope>
    <source>
        <strain evidence="12">TBRC 5781</strain>
    </source>
</reference>
<dbReference type="Gene3D" id="1.20.5.3310">
    <property type="match status" value="1"/>
</dbReference>
<evidence type="ECO:0000256" key="7">
    <source>
        <dbReference type="ARBA" id="ARBA00023010"/>
    </source>
</evidence>
<dbReference type="RefSeq" id="WP_377307274.1">
    <property type="nucleotide sequence ID" value="NZ_JBHSBD010000060.1"/>
</dbReference>
<dbReference type="NCBIfam" id="TIGR01410">
    <property type="entry name" value="tatB"/>
    <property type="match status" value="1"/>
</dbReference>
<evidence type="ECO:0000256" key="8">
    <source>
        <dbReference type="ARBA" id="ARBA00023136"/>
    </source>
</evidence>
<comment type="function">
    <text evidence="9">Part of the twin-arginine translocation (Tat) system that transports large folded proteins containing a characteristic twin-arginine motif in their signal peptide across membranes. Together with TatC, TatB is part of a receptor directly interacting with Tat signal peptides. TatB may form an oligomeric binding site that transiently accommodates folded Tat precursor proteins before their translocation.</text>
</comment>
<comment type="subunit">
    <text evidence="9">The Tat system comprises two distinct complexes: a TatABC complex, containing multiple copies of TatA, TatB and TatC subunits, and a separate TatA complex, containing only TatA subunits. Substrates initially bind to the TatABC complex, which probably triggers association of the separate TatA complex to form the active translocon.</text>
</comment>
<evidence type="ECO:0000256" key="1">
    <source>
        <dbReference type="ARBA" id="ARBA00004167"/>
    </source>
</evidence>
<feature type="compositionally biased region" description="Polar residues" evidence="10">
    <location>
        <begin position="256"/>
        <end position="265"/>
    </location>
</feature>
<evidence type="ECO:0000256" key="9">
    <source>
        <dbReference type="HAMAP-Rule" id="MF_00237"/>
    </source>
</evidence>
<accession>A0ABV8EA21</accession>
<dbReference type="HAMAP" id="MF_00237">
    <property type="entry name" value="TatB"/>
    <property type="match status" value="1"/>
</dbReference>
<feature type="compositionally biased region" description="Low complexity" evidence="10">
    <location>
        <begin position="139"/>
        <end position="157"/>
    </location>
</feature>